<dbReference type="EMBL" id="CM002238">
    <property type="protein sequence ID" value="EDO65117.1"/>
    <property type="molecule type" value="Genomic_DNA"/>
</dbReference>
<dbReference type="InParanoid" id="A7UWQ8"/>
<dbReference type="AlphaFoldDB" id="A7UWQ8"/>
<dbReference type="GeneID" id="5847391"/>
<dbReference type="HOGENOM" id="CLU_1695992_0_0_1"/>
<proteinExistence type="predicted"/>
<sequence length="155" mass="16884">MPGLPLLPLSLHNGNPRGNGHSGTACTCTRRRIAWTPRFPRRVRRVRPCNPDLPLGVQSRAALLVGHGVRRFDSCNISPQGMAIPANHSPTLVGLLARYASVSKVITHLLLPVIRFLQASSSPWRAAGVLYPIGDFGDVQCCVLPTRHHMCTLAK</sequence>
<evidence type="ECO:0000313" key="2">
    <source>
        <dbReference type="Proteomes" id="UP000001805"/>
    </source>
</evidence>
<dbReference type="PaxDb" id="5141-EFNCRP00000005973"/>
<dbReference type="RefSeq" id="XP_001728208.1">
    <property type="nucleotide sequence ID" value="XM_001728156.1"/>
</dbReference>
<organism evidence="1 2">
    <name type="scientific">Neurospora crassa (strain ATCC 24698 / 74-OR23-1A / CBS 708.71 / DSM 1257 / FGSC 987)</name>
    <dbReference type="NCBI Taxonomy" id="367110"/>
    <lineage>
        <taxon>Eukaryota</taxon>
        <taxon>Fungi</taxon>
        <taxon>Dikarya</taxon>
        <taxon>Ascomycota</taxon>
        <taxon>Pezizomycotina</taxon>
        <taxon>Sordariomycetes</taxon>
        <taxon>Sordariomycetidae</taxon>
        <taxon>Sordariales</taxon>
        <taxon>Sordariaceae</taxon>
        <taxon>Neurospora</taxon>
    </lineage>
</organism>
<evidence type="ECO:0000313" key="1">
    <source>
        <dbReference type="EMBL" id="EDO65117.1"/>
    </source>
</evidence>
<reference evidence="1 2" key="1">
    <citation type="journal article" date="2003" name="Nature">
        <title>The genome sequence of the filamentous fungus Neurospora crassa.</title>
        <authorList>
            <person name="Galagan J.E."/>
            <person name="Calvo S.E."/>
            <person name="Borkovich K.A."/>
            <person name="Selker E.U."/>
            <person name="Read N.D."/>
            <person name="Jaffe D."/>
            <person name="FitzHugh W."/>
            <person name="Ma L.J."/>
            <person name="Smirnov S."/>
            <person name="Purcell S."/>
            <person name="Rehman B."/>
            <person name="Elkins T."/>
            <person name="Engels R."/>
            <person name="Wang S."/>
            <person name="Nielsen C.B."/>
            <person name="Butler J."/>
            <person name="Endrizzi M."/>
            <person name="Qui D."/>
            <person name="Ianakiev P."/>
            <person name="Bell-Pedersen D."/>
            <person name="Nelson M.A."/>
            <person name="Werner-Washburne M."/>
            <person name="Selitrennikoff C.P."/>
            <person name="Kinsey J.A."/>
            <person name="Braun E.L."/>
            <person name="Zelter A."/>
            <person name="Schulte U."/>
            <person name="Kothe G.O."/>
            <person name="Jedd G."/>
            <person name="Mewes W."/>
            <person name="Staben C."/>
            <person name="Marcotte E."/>
            <person name="Greenberg D."/>
            <person name="Roy A."/>
            <person name="Foley K."/>
            <person name="Naylor J."/>
            <person name="Stange-Thomann N."/>
            <person name="Barrett R."/>
            <person name="Gnerre S."/>
            <person name="Kamal M."/>
            <person name="Kamvysselis M."/>
            <person name="Mauceli E."/>
            <person name="Bielke C."/>
            <person name="Rudd S."/>
            <person name="Frishman D."/>
            <person name="Krystofova S."/>
            <person name="Rasmussen C."/>
            <person name="Metzenberg R.L."/>
            <person name="Perkins D.D."/>
            <person name="Kroken S."/>
            <person name="Cogoni C."/>
            <person name="Macino G."/>
            <person name="Catcheside D."/>
            <person name="Li W."/>
            <person name="Pratt R.J."/>
            <person name="Osmani S.A."/>
            <person name="DeSouza C.P."/>
            <person name="Glass L."/>
            <person name="Orbach M.J."/>
            <person name="Berglund J.A."/>
            <person name="Voelker R."/>
            <person name="Yarden O."/>
            <person name="Plamann M."/>
            <person name="Seiler S."/>
            <person name="Dunlap J."/>
            <person name="Radford A."/>
            <person name="Aramayo R."/>
            <person name="Natvig D.O."/>
            <person name="Alex L.A."/>
            <person name="Mannhaupt G."/>
            <person name="Ebbole D.J."/>
            <person name="Freitag M."/>
            <person name="Paulsen I."/>
            <person name="Sachs M.S."/>
            <person name="Lander E.S."/>
            <person name="Nusbaum C."/>
            <person name="Birren B."/>
        </authorList>
    </citation>
    <scope>NUCLEOTIDE SEQUENCE [LARGE SCALE GENOMIC DNA]</scope>
    <source>
        <strain evidence="2">ATCC 24698 / 74-OR23-1A / CBS 708.71 / DSM 1257 / FGSC 987</strain>
    </source>
</reference>
<keyword evidence="2" id="KW-1185">Reference proteome</keyword>
<gene>
    <name evidence="1" type="ORF">NCU10274</name>
</gene>
<dbReference type="VEuPathDB" id="FungiDB:NCU10274"/>
<dbReference type="KEGG" id="ncr:NCU10274"/>
<dbReference type="Proteomes" id="UP000001805">
    <property type="component" value="Chromosome 3, Linkage Group III"/>
</dbReference>
<accession>A7UWQ8</accession>
<protein>
    <submittedName>
        <fullName evidence="1">Uncharacterized protein</fullName>
    </submittedName>
</protein>
<name>A7UWQ8_NEUCR</name>